<dbReference type="GO" id="GO:0016020">
    <property type="term" value="C:membrane"/>
    <property type="evidence" value="ECO:0007669"/>
    <property type="project" value="TreeGrafter"/>
</dbReference>
<dbReference type="AlphaFoldDB" id="A0A4S4DPY2"/>
<proteinExistence type="predicted"/>
<keyword evidence="2" id="KW-1185">Reference proteome</keyword>
<reference evidence="1 2" key="1">
    <citation type="journal article" date="2018" name="Proc. Natl. Acad. Sci. U.S.A.">
        <title>Draft genome sequence of Camellia sinensis var. sinensis provides insights into the evolution of the tea genome and tea quality.</title>
        <authorList>
            <person name="Wei C."/>
            <person name="Yang H."/>
            <person name="Wang S."/>
            <person name="Zhao J."/>
            <person name="Liu C."/>
            <person name="Gao L."/>
            <person name="Xia E."/>
            <person name="Lu Y."/>
            <person name="Tai Y."/>
            <person name="She G."/>
            <person name="Sun J."/>
            <person name="Cao H."/>
            <person name="Tong W."/>
            <person name="Gao Q."/>
            <person name="Li Y."/>
            <person name="Deng W."/>
            <person name="Jiang X."/>
            <person name="Wang W."/>
            <person name="Chen Q."/>
            <person name="Zhang S."/>
            <person name="Li H."/>
            <person name="Wu J."/>
            <person name="Wang P."/>
            <person name="Li P."/>
            <person name="Shi C."/>
            <person name="Zheng F."/>
            <person name="Jian J."/>
            <person name="Huang B."/>
            <person name="Shan D."/>
            <person name="Shi M."/>
            <person name="Fang C."/>
            <person name="Yue Y."/>
            <person name="Li F."/>
            <person name="Li D."/>
            <person name="Wei S."/>
            <person name="Han B."/>
            <person name="Jiang C."/>
            <person name="Yin Y."/>
            <person name="Xia T."/>
            <person name="Zhang Z."/>
            <person name="Bennetzen J.L."/>
            <person name="Zhao S."/>
            <person name="Wan X."/>
        </authorList>
    </citation>
    <scope>NUCLEOTIDE SEQUENCE [LARGE SCALE GENOMIC DNA]</scope>
    <source>
        <strain evidence="2">cv. Shuchazao</strain>
        <tissue evidence="1">Leaf</tissue>
    </source>
</reference>
<dbReference type="InterPro" id="IPR051564">
    <property type="entry name" value="LRR_receptor-like_kinase"/>
</dbReference>
<dbReference type="Proteomes" id="UP000306102">
    <property type="component" value="Unassembled WGS sequence"/>
</dbReference>
<dbReference type="STRING" id="542762.A0A4S4DPY2"/>
<dbReference type="EMBL" id="SDRB02010666">
    <property type="protein sequence ID" value="THG05143.1"/>
    <property type="molecule type" value="Genomic_DNA"/>
</dbReference>
<dbReference type="PANTHER" id="PTHR48055">
    <property type="entry name" value="LEUCINE-RICH REPEAT RECEPTOR PROTEIN KINASE EMS1"/>
    <property type="match status" value="1"/>
</dbReference>
<comment type="caution">
    <text evidence="1">The sequence shown here is derived from an EMBL/GenBank/DDBJ whole genome shotgun (WGS) entry which is preliminary data.</text>
</comment>
<sequence>MGNRASTIADVYSYGILLLEMFTGKRPTDNVFKDDLTLHILVESALPDQVPEIVDPRILSEHEPRSWLKDNLVSVLRIGVACSMESPRDRMQIQDVVNVLRNTSKSNQIMLMTALFSLRMLRGYNLYVGVILTLSSSAVRSINNFDFTSHVEL</sequence>
<dbReference type="Gene3D" id="1.10.510.10">
    <property type="entry name" value="Transferase(Phosphotransferase) domain 1"/>
    <property type="match status" value="1"/>
</dbReference>
<dbReference type="PANTHER" id="PTHR48055:SF55">
    <property type="entry name" value="PROTEIN KINASE DOMAIN-CONTAINING PROTEIN"/>
    <property type="match status" value="1"/>
</dbReference>
<dbReference type="InterPro" id="IPR011009">
    <property type="entry name" value="Kinase-like_dom_sf"/>
</dbReference>
<protein>
    <recommendedName>
        <fullName evidence="3">Protein kinase domain-containing protein</fullName>
    </recommendedName>
</protein>
<evidence type="ECO:0008006" key="3">
    <source>
        <dbReference type="Google" id="ProtNLM"/>
    </source>
</evidence>
<accession>A0A4S4DPY2</accession>
<evidence type="ECO:0000313" key="2">
    <source>
        <dbReference type="Proteomes" id="UP000306102"/>
    </source>
</evidence>
<organism evidence="1 2">
    <name type="scientific">Camellia sinensis var. sinensis</name>
    <name type="common">China tea</name>
    <dbReference type="NCBI Taxonomy" id="542762"/>
    <lineage>
        <taxon>Eukaryota</taxon>
        <taxon>Viridiplantae</taxon>
        <taxon>Streptophyta</taxon>
        <taxon>Embryophyta</taxon>
        <taxon>Tracheophyta</taxon>
        <taxon>Spermatophyta</taxon>
        <taxon>Magnoliopsida</taxon>
        <taxon>eudicotyledons</taxon>
        <taxon>Gunneridae</taxon>
        <taxon>Pentapetalae</taxon>
        <taxon>asterids</taxon>
        <taxon>Ericales</taxon>
        <taxon>Theaceae</taxon>
        <taxon>Camellia</taxon>
    </lineage>
</organism>
<evidence type="ECO:0000313" key="1">
    <source>
        <dbReference type="EMBL" id="THG05143.1"/>
    </source>
</evidence>
<gene>
    <name evidence="1" type="ORF">TEA_012949</name>
</gene>
<name>A0A4S4DPY2_CAMSN</name>
<dbReference type="SUPFAM" id="SSF56112">
    <property type="entry name" value="Protein kinase-like (PK-like)"/>
    <property type="match status" value="1"/>
</dbReference>